<protein>
    <submittedName>
        <fullName evidence="2">Uncharacterized protein</fullName>
    </submittedName>
</protein>
<feature type="region of interest" description="Disordered" evidence="1">
    <location>
        <begin position="1"/>
        <end position="20"/>
    </location>
</feature>
<dbReference type="Proteomes" id="UP000349468">
    <property type="component" value="Unassembled WGS sequence"/>
</dbReference>
<proteinExistence type="predicted"/>
<dbReference type="RefSeq" id="WP_154914255.1">
    <property type="nucleotide sequence ID" value="NZ_CABVIK010000039.1"/>
</dbReference>
<sequence>MAHGRTVVGINGKKVGPGETVKVPKDEVESLTTLGFLVDGDAVEKQQAGPHISVSAGPTVRLA</sequence>
<dbReference type="EMBL" id="CABVIK010000039">
    <property type="protein sequence ID" value="VVP61710.1"/>
    <property type="molecule type" value="Genomic_DNA"/>
</dbReference>
<dbReference type="AlphaFoldDB" id="A0A5E7QK79"/>
<evidence type="ECO:0000313" key="3">
    <source>
        <dbReference type="Proteomes" id="UP000349468"/>
    </source>
</evidence>
<reference evidence="2 3" key="1">
    <citation type="submission" date="2019-09" db="EMBL/GenBank/DDBJ databases">
        <authorList>
            <person name="Chandra G."/>
            <person name="Truman W A."/>
        </authorList>
    </citation>
    <scope>NUCLEOTIDE SEQUENCE [LARGE SCALE GENOMIC DNA]</scope>
    <source>
        <strain evidence="2">PS870</strain>
    </source>
</reference>
<evidence type="ECO:0000313" key="2">
    <source>
        <dbReference type="EMBL" id="VVP61710.1"/>
    </source>
</evidence>
<name>A0A5E7QK79_PSEFL</name>
<evidence type="ECO:0000256" key="1">
    <source>
        <dbReference type="SAM" id="MobiDB-lite"/>
    </source>
</evidence>
<accession>A0A5E7QK79</accession>
<organism evidence="2 3">
    <name type="scientific">Pseudomonas fluorescens</name>
    <dbReference type="NCBI Taxonomy" id="294"/>
    <lineage>
        <taxon>Bacteria</taxon>
        <taxon>Pseudomonadati</taxon>
        <taxon>Pseudomonadota</taxon>
        <taxon>Gammaproteobacteria</taxon>
        <taxon>Pseudomonadales</taxon>
        <taxon>Pseudomonadaceae</taxon>
        <taxon>Pseudomonas</taxon>
    </lineage>
</organism>
<gene>
    <name evidence="2" type="ORF">PS870_06420</name>
</gene>